<proteinExistence type="predicted"/>
<organism evidence="3 4">
    <name type="scientific">Aminomonas paucivorans DSM 12260</name>
    <dbReference type="NCBI Taxonomy" id="584708"/>
    <lineage>
        <taxon>Bacteria</taxon>
        <taxon>Thermotogati</taxon>
        <taxon>Synergistota</taxon>
        <taxon>Synergistia</taxon>
        <taxon>Synergistales</taxon>
        <taxon>Synergistaceae</taxon>
        <taxon>Aminomonas</taxon>
    </lineage>
</organism>
<evidence type="ECO:0000256" key="1">
    <source>
        <dbReference type="PIRSR" id="PIRSR613078-1"/>
    </source>
</evidence>
<accession>E3CW61</accession>
<dbReference type="eggNOG" id="COG0406">
    <property type="taxonomic scope" value="Bacteria"/>
</dbReference>
<dbReference type="AlphaFoldDB" id="E3CW61"/>
<dbReference type="Pfam" id="PF00300">
    <property type="entry name" value="His_Phos_1"/>
    <property type="match status" value="1"/>
</dbReference>
<dbReference type="RefSeq" id="WP_006300488.1">
    <property type="nucleotide sequence ID" value="NZ_CM001022.1"/>
</dbReference>
<dbReference type="PANTHER" id="PTHR48100:SF1">
    <property type="entry name" value="HISTIDINE PHOSPHATASE FAMILY PROTEIN-RELATED"/>
    <property type="match status" value="1"/>
</dbReference>
<dbReference type="GO" id="GO:0005737">
    <property type="term" value="C:cytoplasm"/>
    <property type="evidence" value="ECO:0007669"/>
    <property type="project" value="TreeGrafter"/>
</dbReference>
<feature type="binding site" evidence="2">
    <location>
        <position position="59"/>
    </location>
    <ligand>
        <name>substrate</name>
    </ligand>
</feature>
<reference evidence="3 4" key="1">
    <citation type="journal article" date="2010" name="Stand. Genomic Sci.">
        <title>Non-contiguous finished genome sequence of Aminomonas paucivorans type strain (GLU-3).</title>
        <authorList>
            <person name="Pitluck S."/>
            <person name="Yasawong M."/>
            <person name="Held B."/>
            <person name="Lapidus A."/>
            <person name="Nolan M."/>
            <person name="Copeland A."/>
            <person name="Lucas S."/>
            <person name="Del Rio T.G."/>
            <person name="Tice H."/>
            <person name="Cheng J.F."/>
            <person name="Chertkov O."/>
            <person name="Goodwin L."/>
            <person name="Tapia R."/>
            <person name="Han C."/>
            <person name="Liolios K."/>
            <person name="Ivanova N."/>
            <person name="Mavromatis K."/>
            <person name="Ovchinnikova G."/>
            <person name="Pati A."/>
            <person name="Chen A."/>
            <person name="Palaniappan K."/>
            <person name="Land M."/>
            <person name="Hauser L."/>
            <person name="Chang Y.J."/>
            <person name="Jeffries C.D."/>
            <person name="Pukall R."/>
            <person name="Spring S."/>
            <person name="Rohde M."/>
            <person name="Sikorski J."/>
            <person name="Goker M."/>
            <person name="Woyke T."/>
            <person name="Bristow J."/>
            <person name="Eisen J.A."/>
            <person name="Markowitz V."/>
            <person name="Hugenholtz P."/>
            <person name="Kyrpides N.C."/>
            <person name="Klenk H.P."/>
        </authorList>
    </citation>
    <scope>NUCLEOTIDE SEQUENCE [LARGE SCALE GENOMIC DNA]</scope>
    <source>
        <strain evidence="3 4">DSM 12260</strain>
    </source>
</reference>
<feature type="binding site" evidence="2">
    <location>
        <begin position="9"/>
        <end position="16"/>
    </location>
    <ligand>
        <name>substrate</name>
    </ligand>
</feature>
<dbReference type="Proteomes" id="UP000005096">
    <property type="component" value="Chromosome"/>
</dbReference>
<dbReference type="CDD" id="cd07067">
    <property type="entry name" value="HP_PGM_like"/>
    <property type="match status" value="1"/>
</dbReference>
<dbReference type="STRING" id="584708.Apau_0885"/>
<dbReference type="Gene3D" id="3.40.50.1240">
    <property type="entry name" value="Phosphoglycerate mutase-like"/>
    <property type="match status" value="1"/>
</dbReference>
<gene>
    <name evidence="3" type="ORF">Apau_0885</name>
</gene>
<dbReference type="OrthoDB" id="9781415at2"/>
<dbReference type="InterPro" id="IPR029033">
    <property type="entry name" value="His_PPase_superfam"/>
</dbReference>
<sequence>METRIVLVRHGRTAWNLDYRYQGRSDVPCDEQGLEQTRRAVARLAGWRPEVVFTSPLCRARCLAEGLTDALGQEGPVVDPRLTELDFGDWEGLTVQEIQERYKEAYSRWRLAPFDSSPPGGERAEEIVGRIEAFLREARLDRFARCVVVGHGYSLRVLAALLLRAGRCGCVWRMRLDNGSLSAVDLWKEIPLLAFSNDTLHLHLPEDHPPLPLPR</sequence>
<evidence type="ECO:0000256" key="2">
    <source>
        <dbReference type="PIRSR" id="PIRSR613078-2"/>
    </source>
</evidence>
<dbReference type="SUPFAM" id="SSF53254">
    <property type="entry name" value="Phosphoglycerate mutase-like"/>
    <property type="match status" value="1"/>
</dbReference>
<dbReference type="SMART" id="SM00855">
    <property type="entry name" value="PGAM"/>
    <property type="match status" value="1"/>
</dbReference>
<evidence type="ECO:0000313" key="4">
    <source>
        <dbReference type="Proteomes" id="UP000005096"/>
    </source>
</evidence>
<protein>
    <submittedName>
        <fullName evidence="3">Phosphoglycerate mutase</fullName>
    </submittedName>
</protein>
<dbReference type="InterPro" id="IPR013078">
    <property type="entry name" value="His_Pase_superF_clade-1"/>
</dbReference>
<dbReference type="InterPro" id="IPR050275">
    <property type="entry name" value="PGM_Phosphatase"/>
</dbReference>
<dbReference type="PaxDb" id="584708-Apau_0885"/>
<feature type="active site" description="Tele-phosphohistidine intermediate" evidence="1">
    <location>
        <position position="10"/>
    </location>
</feature>
<evidence type="ECO:0000313" key="3">
    <source>
        <dbReference type="EMBL" id="EFQ23313.1"/>
    </source>
</evidence>
<dbReference type="EMBL" id="CM001022">
    <property type="protein sequence ID" value="EFQ23313.1"/>
    <property type="molecule type" value="Genomic_DNA"/>
</dbReference>
<keyword evidence="4" id="KW-1185">Reference proteome</keyword>
<name>E3CW61_9BACT</name>
<feature type="active site" description="Proton donor/acceptor" evidence="1">
    <location>
        <position position="84"/>
    </location>
</feature>
<dbReference type="HOGENOM" id="CLU_033323_8_4_0"/>
<dbReference type="GO" id="GO:0016791">
    <property type="term" value="F:phosphatase activity"/>
    <property type="evidence" value="ECO:0007669"/>
    <property type="project" value="TreeGrafter"/>
</dbReference>
<dbReference type="PANTHER" id="PTHR48100">
    <property type="entry name" value="BROAD-SPECIFICITY PHOSPHATASE YOR283W-RELATED"/>
    <property type="match status" value="1"/>
</dbReference>